<feature type="transmembrane region" description="Helical" evidence="1">
    <location>
        <begin position="737"/>
        <end position="762"/>
    </location>
</feature>
<keyword evidence="1" id="KW-0472">Membrane</keyword>
<protein>
    <submittedName>
        <fullName evidence="3">Uncharacterized protein</fullName>
    </submittedName>
</protein>
<feature type="transmembrane region" description="Helical" evidence="1">
    <location>
        <begin position="668"/>
        <end position="696"/>
    </location>
</feature>
<comment type="caution">
    <text evidence="3">The sequence shown here is derived from an EMBL/GenBank/DDBJ whole genome shotgun (WGS) entry which is preliminary data.</text>
</comment>
<feature type="transmembrane region" description="Helical" evidence="1">
    <location>
        <begin position="510"/>
        <end position="534"/>
    </location>
</feature>
<feature type="transmembrane region" description="Helical" evidence="1">
    <location>
        <begin position="571"/>
        <end position="594"/>
    </location>
</feature>
<evidence type="ECO:0000313" key="4">
    <source>
        <dbReference type="Proteomes" id="UP000324585"/>
    </source>
</evidence>
<evidence type="ECO:0000256" key="1">
    <source>
        <dbReference type="SAM" id="Phobius"/>
    </source>
</evidence>
<keyword evidence="1" id="KW-0812">Transmembrane</keyword>
<sequence length="866" mass="96393">MPTRRRGALLGHLVLAVVGAFGVFAVGYGVAEGTQNEYCRVADADPQFVPDASACEGIEGFDPTATIADAREIAWRYSPLLHFHPLEVSFIDDGQRWLEEWGERLTLQRAGDGFFADLGPVTTPLLFTSGRDVNYTVNANNYYWVANLDIGTEDWKVGGSFDAQNRSEAKVYFSAYEYSQDIWVLDFWYWYPFQNCSNQWAQSFQVPEFGQSVASLNTLFTVCNLGVHDGDLETVTVMVCKNRDAQVRPLSLRYWQHGHAATNRNCSNGECNFVQLGTDGLADPWHPYSFSALYSHASYDLAATNMVYAAIPIPFVENFAGVLLTDRTSAGVVPSRNKRFVPRADNHVFLKNFTEIDPVLDPELEWLGFAGRFGLSNSTARGLDLIYCMDNETALTIVDCPTDQPFFNLVQNFYGFNASSSPNLGPLPTSVLVRSETQGNAPPGPYGRIFWHNYTEASAPPLYETLQAFNSSRWNMSTIQNDLCPLATSSRYFPGYTVWSRNSVALLRNVVIFVVIAFLLSLLEFVALGVPWLATAFDLIPALRKYSLVRFVPFFPESRKTQSRLMLMMKLFYELLWVITCIVGFSLFVTQLASYMDFLKQYFSILNWDAVAKAMLAVSSIGLTFSFIGWILQAIIFFTVVRAQGSGENIASLQKYWMEKPRKWSKTVLWMSASWVWTSILGLYMFLAAYLLALFGLGSAQVFLGACNGLSSILSGICLNLGLFSGRQADQVCGSDVATFCGSLSTFDIVAFFWGGALLLYAGVFNSYRARSNYYHVVYTMNILSLITSEELGQSMLDTKLSAIQSLTLSGEIETDAEAEAAVVQLDVPENRDASANGQGHEAGMDADVEFKAFEVEDEKADNLIP</sequence>
<keyword evidence="2" id="KW-0732">Signal</keyword>
<evidence type="ECO:0000313" key="3">
    <source>
        <dbReference type="EMBL" id="KAA8496767.1"/>
    </source>
</evidence>
<dbReference type="OrthoDB" id="512792at2759"/>
<feature type="transmembrane region" description="Helical" evidence="1">
    <location>
        <begin position="702"/>
        <end position="725"/>
    </location>
</feature>
<dbReference type="Proteomes" id="UP000324585">
    <property type="component" value="Unassembled WGS sequence"/>
</dbReference>
<evidence type="ECO:0000256" key="2">
    <source>
        <dbReference type="SAM" id="SignalP"/>
    </source>
</evidence>
<feature type="chain" id="PRO_5023823690" evidence="2">
    <location>
        <begin position="26"/>
        <end position="866"/>
    </location>
</feature>
<proteinExistence type="predicted"/>
<keyword evidence="4" id="KW-1185">Reference proteome</keyword>
<gene>
    <name evidence="3" type="ORF">FVE85_0496</name>
</gene>
<organism evidence="3 4">
    <name type="scientific">Porphyridium purpureum</name>
    <name type="common">Red alga</name>
    <name type="synonym">Porphyridium cruentum</name>
    <dbReference type="NCBI Taxonomy" id="35688"/>
    <lineage>
        <taxon>Eukaryota</taxon>
        <taxon>Rhodophyta</taxon>
        <taxon>Bangiophyceae</taxon>
        <taxon>Porphyridiales</taxon>
        <taxon>Porphyridiaceae</taxon>
        <taxon>Porphyridium</taxon>
    </lineage>
</organism>
<dbReference type="PANTHER" id="PTHR48174:SF5">
    <property type="entry name" value="VACUOLAR PROTEIN SORTING-ASSOCIATED PROTEIN 62"/>
    <property type="match status" value="1"/>
</dbReference>
<dbReference type="EMBL" id="VRMN01000002">
    <property type="protein sequence ID" value="KAA8496767.1"/>
    <property type="molecule type" value="Genomic_DNA"/>
</dbReference>
<accession>A0A5J4Z282</accession>
<dbReference type="AlphaFoldDB" id="A0A5J4Z282"/>
<feature type="signal peptide" evidence="2">
    <location>
        <begin position="1"/>
        <end position="25"/>
    </location>
</feature>
<feature type="transmembrane region" description="Helical" evidence="1">
    <location>
        <begin position="614"/>
        <end position="641"/>
    </location>
</feature>
<dbReference type="PANTHER" id="PTHR48174">
    <property type="entry name" value="DUF946 FAMILY PROTEIN"/>
    <property type="match status" value="1"/>
</dbReference>
<reference evidence="4" key="1">
    <citation type="journal article" date="2019" name="Nat. Commun.">
        <title>Expansion of phycobilisome linker gene families in mesophilic red algae.</title>
        <authorList>
            <person name="Lee J."/>
            <person name="Kim D."/>
            <person name="Bhattacharya D."/>
            <person name="Yoon H.S."/>
        </authorList>
    </citation>
    <scope>NUCLEOTIDE SEQUENCE [LARGE SCALE GENOMIC DNA]</scope>
    <source>
        <strain evidence="4">CCMP 1328</strain>
    </source>
</reference>
<name>A0A5J4Z282_PORPP</name>
<keyword evidence="1" id="KW-1133">Transmembrane helix</keyword>